<sequence>MNNNITFHMWSIFNETRLFLSLCHHGHVLVVADMVKSGEAAKYPLAVVDTLLDAFGSTIGCSYDIGCKFRTTLSRSPLGPKVQELKFKSLVGAFHGHAHNRLCQLENLATYVKGLGLEDLEGCEHFFSKSNTLASSVHYASHFHRQQQIVEFLRCIVMLKANLL</sequence>
<evidence type="ECO:0000313" key="1">
    <source>
        <dbReference type="EMBL" id="KAF9439989.1"/>
    </source>
</evidence>
<reference evidence="1" key="1">
    <citation type="submission" date="2020-11" db="EMBL/GenBank/DDBJ databases">
        <authorList>
            <consortium name="DOE Joint Genome Institute"/>
            <person name="Ahrendt S."/>
            <person name="Riley R."/>
            <person name="Andreopoulos W."/>
            <person name="Labutti K."/>
            <person name="Pangilinan J."/>
            <person name="Ruiz-Duenas F.J."/>
            <person name="Barrasa J.M."/>
            <person name="Sanchez-Garcia M."/>
            <person name="Camarero S."/>
            <person name="Miyauchi S."/>
            <person name="Serrano A."/>
            <person name="Linde D."/>
            <person name="Babiker R."/>
            <person name="Drula E."/>
            <person name="Ayuso-Fernandez I."/>
            <person name="Pacheco R."/>
            <person name="Padilla G."/>
            <person name="Ferreira P."/>
            <person name="Barriuso J."/>
            <person name="Kellner H."/>
            <person name="Castanera R."/>
            <person name="Alfaro M."/>
            <person name="Ramirez L."/>
            <person name="Pisabarro A.G."/>
            <person name="Kuo A."/>
            <person name="Tritt A."/>
            <person name="Lipzen A."/>
            <person name="He G."/>
            <person name="Yan M."/>
            <person name="Ng V."/>
            <person name="Cullen D."/>
            <person name="Martin F."/>
            <person name="Rosso M.-N."/>
            <person name="Henrissat B."/>
            <person name="Hibbett D."/>
            <person name="Martinez A.T."/>
            <person name="Grigoriev I.V."/>
        </authorList>
    </citation>
    <scope>NUCLEOTIDE SEQUENCE</scope>
    <source>
        <strain evidence="1">MF-IS2</strain>
    </source>
</reference>
<dbReference type="PANTHER" id="PTHR33096">
    <property type="entry name" value="CXC2 DOMAIN-CONTAINING PROTEIN"/>
    <property type="match status" value="1"/>
</dbReference>
<organism evidence="1 2">
    <name type="scientific">Macrolepiota fuliginosa MF-IS2</name>
    <dbReference type="NCBI Taxonomy" id="1400762"/>
    <lineage>
        <taxon>Eukaryota</taxon>
        <taxon>Fungi</taxon>
        <taxon>Dikarya</taxon>
        <taxon>Basidiomycota</taxon>
        <taxon>Agaricomycotina</taxon>
        <taxon>Agaricomycetes</taxon>
        <taxon>Agaricomycetidae</taxon>
        <taxon>Agaricales</taxon>
        <taxon>Agaricineae</taxon>
        <taxon>Agaricaceae</taxon>
        <taxon>Macrolepiota</taxon>
    </lineage>
</organism>
<comment type="caution">
    <text evidence="1">The sequence shown here is derived from an EMBL/GenBank/DDBJ whole genome shotgun (WGS) entry which is preliminary data.</text>
</comment>
<dbReference type="EMBL" id="MU153042">
    <property type="protein sequence ID" value="KAF9439989.1"/>
    <property type="molecule type" value="Genomic_DNA"/>
</dbReference>
<proteinExistence type="predicted"/>
<dbReference type="InterPro" id="IPR040521">
    <property type="entry name" value="KDZ"/>
</dbReference>
<evidence type="ECO:0000313" key="2">
    <source>
        <dbReference type="Proteomes" id="UP000807342"/>
    </source>
</evidence>
<dbReference type="Pfam" id="PF18758">
    <property type="entry name" value="KDZ"/>
    <property type="match status" value="1"/>
</dbReference>
<gene>
    <name evidence="1" type="ORF">P691DRAFT_689099</name>
</gene>
<keyword evidence="2" id="KW-1185">Reference proteome</keyword>
<dbReference type="OrthoDB" id="3251205at2759"/>
<dbReference type="AlphaFoldDB" id="A0A9P6BVP0"/>
<protein>
    <submittedName>
        <fullName evidence="1">Uncharacterized protein</fullName>
    </submittedName>
</protein>
<dbReference type="Proteomes" id="UP000807342">
    <property type="component" value="Unassembled WGS sequence"/>
</dbReference>
<dbReference type="PANTHER" id="PTHR33096:SF1">
    <property type="entry name" value="CXC1-LIKE CYSTEINE CLUSTER ASSOCIATED WITH KDZ TRANSPOSASES DOMAIN-CONTAINING PROTEIN"/>
    <property type="match status" value="1"/>
</dbReference>
<name>A0A9P6BVP0_9AGAR</name>
<accession>A0A9P6BVP0</accession>